<evidence type="ECO:0000313" key="1">
    <source>
        <dbReference type="EMBL" id="CAG8630460.1"/>
    </source>
</evidence>
<keyword evidence="2" id="KW-1185">Reference proteome</keyword>
<protein>
    <submittedName>
        <fullName evidence="1">13866_t:CDS:1</fullName>
    </submittedName>
</protein>
<reference evidence="1" key="1">
    <citation type="submission" date="2021-06" db="EMBL/GenBank/DDBJ databases">
        <authorList>
            <person name="Kallberg Y."/>
            <person name="Tangrot J."/>
            <person name="Rosling A."/>
        </authorList>
    </citation>
    <scope>NUCLEOTIDE SEQUENCE</scope>
    <source>
        <strain evidence="1">IN212</strain>
    </source>
</reference>
<name>A0A9N9DCB9_9GLOM</name>
<dbReference type="AlphaFoldDB" id="A0A9N9DCB9"/>
<gene>
    <name evidence="1" type="ORF">RFULGI_LOCUS7698</name>
</gene>
<dbReference type="OrthoDB" id="2491997at2759"/>
<evidence type="ECO:0000313" key="2">
    <source>
        <dbReference type="Proteomes" id="UP000789396"/>
    </source>
</evidence>
<proteinExistence type="predicted"/>
<sequence length="343" mass="40626">AYLQDKLKKLVLTLFWKQKSILEPSDLETEKEKLYQKGFLSAERLLLARLVLLDTVQESEIPNHFINEELKVKLVEDNGWLFGFEIREVICKEAKIAKNNSKVAENKCKIETQTQNSELDRGSQAKFYLRTYYWRGSTRAKTLKILKKLAENNKRSIVTKYNNKRFELRFKISSESYTSQKKEKRRSSTDYESNRGIQIEKVDSRSEEYESDLMKIEFVSVLDVRTLNNAIPYKYFKMTTIQSCEPEKIYQIYQVSERSFTKSRIHDEHEEMLNDTLQTTEVFRVHNRYLVNENKVTKRENKEGTKRNQIVIKIEPDINKETSISNWTSECNNRSSFTSKIEI</sequence>
<comment type="caution">
    <text evidence="1">The sequence shown here is derived from an EMBL/GenBank/DDBJ whole genome shotgun (WGS) entry which is preliminary data.</text>
</comment>
<dbReference type="EMBL" id="CAJVPZ010011486">
    <property type="protein sequence ID" value="CAG8630460.1"/>
    <property type="molecule type" value="Genomic_DNA"/>
</dbReference>
<dbReference type="Proteomes" id="UP000789396">
    <property type="component" value="Unassembled WGS sequence"/>
</dbReference>
<feature type="non-terminal residue" evidence="1">
    <location>
        <position position="343"/>
    </location>
</feature>
<organism evidence="1 2">
    <name type="scientific">Racocetra fulgida</name>
    <dbReference type="NCBI Taxonomy" id="60492"/>
    <lineage>
        <taxon>Eukaryota</taxon>
        <taxon>Fungi</taxon>
        <taxon>Fungi incertae sedis</taxon>
        <taxon>Mucoromycota</taxon>
        <taxon>Glomeromycotina</taxon>
        <taxon>Glomeromycetes</taxon>
        <taxon>Diversisporales</taxon>
        <taxon>Gigasporaceae</taxon>
        <taxon>Racocetra</taxon>
    </lineage>
</organism>
<accession>A0A9N9DCB9</accession>